<dbReference type="InterPro" id="IPR046335">
    <property type="entry name" value="LacI/GalR-like_sensor"/>
</dbReference>
<feature type="domain" description="HTH gntR-type" evidence="4">
    <location>
        <begin position="16"/>
        <end position="84"/>
    </location>
</feature>
<keyword evidence="6" id="KW-1185">Reference proteome</keyword>
<dbReference type="Pfam" id="PF13377">
    <property type="entry name" value="Peripla_BP_3"/>
    <property type="match status" value="1"/>
</dbReference>
<dbReference type="SUPFAM" id="SSF53822">
    <property type="entry name" value="Periplasmic binding protein-like I"/>
    <property type="match status" value="1"/>
</dbReference>
<dbReference type="SUPFAM" id="SSF46785">
    <property type="entry name" value="Winged helix' DNA-binding domain"/>
    <property type="match status" value="1"/>
</dbReference>
<keyword evidence="3" id="KW-0804">Transcription</keyword>
<keyword evidence="2" id="KW-0238">DNA-binding</keyword>
<organism evidence="5 6">
    <name type="scientific">Kribbella sancticallisti</name>
    <dbReference type="NCBI Taxonomy" id="460087"/>
    <lineage>
        <taxon>Bacteria</taxon>
        <taxon>Bacillati</taxon>
        <taxon>Actinomycetota</taxon>
        <taxon>Actinomycetes</taxon>
        <taxon>Propionibacteriales</taxon>
        <taxon>Kribbellaceae</taxon>
        <taxon>Kribbella</taxon>
    </lineage>
</organism>
<evidence type="ECO:0000259" key="4">
    <source>
        <dbReference type="PROSITE" id="PS50949"/>
    </source>
</evidence>
<dbReference type="PANTHER" id="PTHR30146:SF155">
    <property type="entry name" value="ALANINE RACEMASE"/>
    <property type="match status" value="1"/>
</dbReference>
<evidence type="ECO:0000313" key="6">
    <source>
        <dbReference type="Proteomes" id="UP001500393"/>
    </source>
</evidence>
<evidence type="ECO:0000256" key="2">
    <source>
        <dbReference type="ARBA" id="ARBA00023125"/>
    </source>
</evidence>
<sequence length="374" mass="40888">MAGMTSEQGLDAVPRGMKFRTLANQLREQIATGRWSIGDRLPTEHELAKTYEVGINTVRRAVNLLIEESLVRRRQGSGTFVLAVPGDSLQRRFIGVLVPSTSYFYPKVIEGIERVLSAAGVRVILSSSEYDLDIEAEQTRQLLQSGVDGLLLVPNLHLMDKPTQYFEGLPDLPVPYVLIERRPPDPAPDDATPYVCTNHQGGAYAAVRHLMELGHRRIGHLGRHRTGTADAVLAGFDQALADFGLPVIPAVNRRHEEWFPDDLAEYTQTCVDNDVTAVFCLGDRDASALVLHARRLGLEVPGDFAIVAYDDEVADLGEIPLTAVSPPKAEVGALAADLLLRRLAQGETTPIPQVQLQPRLVIRASCGAAARTQL</sequence>
<evidence type="ECO:0000313" key="5">
    <source>
        <dbReference type="EMBL" id="GAA1616002.1"/>
    </source>
</evidence>
<dbReference type="Proteomes" id="UP001500393">
    <property type="component" value="Unassembled WGS sequence"/>
</dbReference>
<dbReference type="InterPro" id="IPR028082">
    <property type="entry name" value="Peripla_BP_I"/>
</dbReference>
<dbReference type="EMBL" id="BAAAOS010000064">
    <property type="protein sequence ID" value="GAA1616002.1"/>
    <property type="molecule type" value="Genomic_DNA"/>
</dbReference>
<dbReference type="InterPro" id="IPR000524">
    <property type="entry name" value="Tscrpt_reg_HTH_GntR"/>
</dbReference>
<comment type="caution">
    <text evidence="5">The sequence shown here is derived from an EMBL/GenBank/DDBJ whole genome shotgun (WGS) entry which is preliminary data.</text>
</comment>
<dbReference type="InterPro" id="IPR036388">
    <property type="entry name" value="WH-like_DNA-bd_sf"/>
</dbReference>
<dbReference type="Gene3D" id="3.40.50.2300">
    <property type="match status" value="2"/>
</dbReference>
<reference evidence="5 6" key="1">
    <citation type="journal article" date="2019" name="Int. J. Syst. Evol. Microbiol.">
        <title>The Global Catalogue of Microorganisms (GCM) 10K type strain sequencing project: providing services to taxonomists for standard genome sequencing and annotation.</title>
        <authorList>
            <consortium name="The Broad Institute Genomics Platform"/>
            <consortium name="The Broad Institute Genome Sequencing Center for Infectious Disease"/>
            <person name="Wu L."/>
            <person name="Ma J."/>
        </authorList>
    </citation>
    <scope>NUCLEOTIDE SEQUENCE [LARGE SCALE GENOMIC DNA]</scope>
    <source>
        <strain evidence="5 6">JCM 14969</strain>
    </source>
</reference>
<dbReference type="PROSITE" id="PS50949">
    <property type="entry name" value="HTH_GNTR"/>
    <property type="match status" value="1"/>
</dbReference>
<name>A0ABN2ES38_9ACTN</name>
<gene>
    <name evidence="5" type="ORF">GCM10009789_82560</name>
</gene>
<accession>A0ABN2ES38</accession>
<dbReference type="CDD" id="cd07377">
    <property type="entry name" value="WHTH_GntR"/>
    <property type="match status" value="1"/>
</dbReference>
<evidence type="ECO:0000256" key="1">
    <source>
        <dbReference type="ARBA" id="ARBA00023015"/>
    </source>
</evidence>
<dbReference type="Gene3D" id="1.10.10.10">
    <property type="entry name" value="Winged helix-like DNA-binding domain superfamily/Winged helix DNA-binding domain"/>
    <property type="match status" value="1"/>
</dbReference>
<dbReference type="InterPro" id="IPR036390">
    <property type="entry name" value="WH_DNA-bd_sf"/>
</dbReference>
<dbReference type="Pfam" id="PF00392">
    <property type="entry name" value="GntR"/>
    <property type="match status" value="1"/>
</dbReference>
<dbReference type="PANTHER" id="PTHR30146">
    <property type="entry name" value="LACI-RELATED TRANSCRIPTIONAL REPRESSOR"/>
    <property type="match status" value="1"/>
</dbReference>
<dbReference type="SMART" id="SM00345">
    <property type="entry name" value="HTH_GNTR"/>
    <property type="match status" value="1"/>
</dbReference>
<proteinExistence type="predicted"/>
<evidence type="ECO:0000256" key="3">
    <source>
        <dbReference type="ARBA" id="ARBA00023163"/>
    </source>
</evidence>
<keyword evidence="1" id="KW-0805">Transcription regulation</keyword>
<protein>
    <submittedName>
        <fullName evidence="5">Substrate-binding domain-containing protein</fullName>
    </submittedName>
</protein>